<protein>
    <recommendedName>
        <fullName evidence="2">DUF676 domain-containing protein</fullName>
    </recommendedName>
</protein>
<dbReference type="PANTHER" id="PTHR12482">
    <property type="entry name" value="LIPASE ROG1-RELATED-RELATED"/>
    <property type="match status" value="1"/>
</dbReference>
<evidence type="ECO:0000313" key="3">
    <source>
        <dbReference type="EMBL" id="CAE0024711.1"/>
    </source>
</evidence>
<feature type="domain" description="DUF676" evidence="2">
    <location>
        <begin position="55"/>
        <end position="177"/>
    </location>
</feature>
<dbReference type="PANTHER" id="PTHR12482:SF11">
    <property type="entry name" value="LIPASE YOR059C ISOFORM X1"/>
    <property type="match status" value="1"/>
</dbReference>
<dbReference type="InterPro" id="IPR007751">
    <property type="entry name" value="DUF676_lipase-like"/>
</dbReference>
<dbReference type="InterPro" id="IPR029058">
    <property type="entry name" value="AB_hydrolase_fold"/>
</dbReference>
<dbReference type="InterPro" id="IPR044294">
    <property type="entry name" value="Lipase-like"/>
</dbReference>
<name>A0A7S3E4D2_9CHLO</name>
<dbReference type="Gene3D" id="3.40.50.1820">
    <property type="entry name" value="alpha/beta hydrolase"/>
    <property type="match status" value="1"/>
</dbReference>
<evidence type="ECO:0000259" key="2">
    <source>
        <dbReference type="Pfam" id="PF05057"/>
    </source>
</evidence>
<gene>
    <name evidence="3" type="ORF">CLAU1311_LOCUS7128</name>
</gene>
<dbReference type="EMBL" id="HBHU01010931">
    <property type="protein sequence ID" value="CAE0024711.1"/>
    <property type="molecule type" value="Transcribed_RNA"/>
</dbReference>
<accession>A0A7S3E4D2</accession>
<evidence type="ECO:0000256" key="1">
    <source>
        <dbReference type="SAM" id="MobiDB-lite"/>
    </source>
</evidence>
<organism evidence="3">
    <name type="scientific">Chloropicon laureae</name>
    <dbReference type="NCBI Taxonomy" id="464258"/>
    <lineage>
        <taxon>Eukaryota</taxon>
        <taxon>Viridiplantae</taxon>
        <taxon>Chlorophyta</taxon>
        <taxon>Chloropicophyceae</taxon>
        <taxon>Chloropicales</taxon>
        <taxon>Chloropicaceae</taxon>
        <taxon>Chloropicon</taxon>
    </lineage>
</organism>
<dbReference type="SUPFAM" id="SSF53474">
    <property type="entry name" value="alpha/beta-Hydrolases"/>
    <property type="match status" value="1"/>
</dbReference>
<proteinExistence type="predicted"/>
<reference evidence="3" key="1">
    <citation type="submission" date="2021-01" db="EMBL/GenBank/DDBJ databases">
        <authorList>
            <person name="Corre E."/>
            <person name="Pelletier E."/>
            <person name="Niang G."/>
            <person name="Scheremetjew M."/>
            <person name="Finn R."/>
            <person name="Kale V."/>
            <person name="Holt S."/>
            <person name="Cochrane G."/>
            <person name="Meng A."/>
            <person name="Brown T."/>
            <person name="Cohen L."/>
        </authorList>
    </citation>
    <scope>NUCLEOTIDE SEQUENCE</scope>
    <source>
        <strain evidence="3">RCC856</strain>
    </source>
</reference>
<sequence>MPDPEGLRAEAAPLPVAVDGVEGDGVEAKRAEAGSSEARQGAGAAEEAGASERPKEHLVVLVHGLFGSDKHLKNVVKAMKSNFDEAVAVEVYVSNTNKRIKTLDGIEKCGERLIAELNDFLSKDSQKSLKTISFVGHSLGGLIVRYTIGHAFDPQKQTIFGLEPLHYVAICTPHVGCNDTYMSDQTKEDSLTPCLRWMSQIPCLGKVPALAFHVFEWFFVWLVLRKTGDELFLRDRSQIIVDMGSYEPALSKSPTCCAKAKPVDASGCHTKVPYLPALASFKERTCYGNIRGDHVVAWENATIRRKMDLPKISRKSAPYGIVNEEEPTNYPPAPAPSGDGVRGERMQARAVGEGEGKEAEAEAEEPCTLTKMPSMATCPKIEMMIRNLESLGWRRVDVKTKIMITKGAPWAHDNIISKTEGHENFKIVSLHSSNLIVNSIKRYNTDNAAN</sequence>
<feature type="region of interest" description="Disordered" evidence="1">
    <location>
        <begin position="323"/>
        <end position="342"/>
    </location>
</feature>
<feature type="compositionally biased region" description="Low complexity" evidence="1">
    <location>
        <begin position="33"/>
        <end position="48"/>
    </location>
</feature>
<feature type="region of interest" description="Disordered" evidence="1">
    <location>
        <begin position="1"/>
        <end position="51"/>
    </location>
</feature>
<dbReference type="AlphaFoldDB" id="A0A7S3E4D2"/>
<dbReference type="Pfam" id="PF05057">
    <property type="entry name" value="DUF676"/>
    <property type="match status" value="1"/>
</dbReference>